<dbReference type="AlphaFoldDB" id="A0A3D1JD56"/>
<dbReference type="InterPro" id="IPR003797">
    <property type="entry name" value="DegV"/>
</dbReference>
<sequence length="283" mass="31410">MHPIALITDSTCDLPSRFIEQYQITVLPYVLIWDGKEYRDRVTIQPEEFYARLRSSPTFPTTAQASREEFVSLFRQVREKGAEGALVVLVNAQFSGSLASARLAAEEMDFPVVIHDSRSTSMGLGWQVLAAARAREAGGGLPEMVAAAEKVRERVQVYACLDTLEYVYRGGRIGNARRLLGTLLHARPVIYVNHQTGIVEAAGMALSRRRSIEWMVWCFFERMPAGGQLHVAVMHGMAETEACQLEARIREAFAPRELFVHLTGPVLGLNTGPRALALCGYGE</sequence>
<dbReference type="Pfam" id="PF02645">
    <property type="entry name" value="DegV"/>
    <property type="match status" value="1"/>
</dbReference>
<dbReference type="PANTHER" id="PTHR33434">
    <property type="entry name" value="DEGV DOMAIN-CONTAINING PROTEIN DR_1986-RELATED"/>
    <property type="match status" value="1"/>
</dbReference>
<protein>
    <submittedName>
        <fullName evidence="2">DegV family protein</fullName>
    </submittedName>
</protein>
<dbReference type="Gene3D" id="3.40.50.10170">
    <property type="match status" value="1"/>
</dbReference>
<dbReference type="NCBIfam" id="TIGR00762">
    <property type="entry name" value="DegV"/>
    <property type="match status" value="1"/>
</dbReference>
<dbReference type="InterPro" id="IPR043168">
    <property type="entry name" value="DegV_C"/>
</dbReference>
<reference evidence="2 3" key="1">
    <citation type="journal article" date="2018" name="Nat. Biotechnol.">
        <title>A standardized bacterial taxonomy based on genome phylogeny substantially revises the tree of life.</title>
        <authorList>
            <person name="Parks D.H."/>
            <person name="Chuvochina M."/>
            <person name="Waite D.W."/>
            <person name="Rinke C."/>
            <person name="Skarshewski A."/>
            <person name="Chaumeil P.A."/>
            <person name="Hugenholtz P."/>
        </authorList>
    </citation>
    <scope>NUCLEOTIDE SEQUENCE [LARGE SCALE GENOMIC DNA]</scope>
    <source>
        <strain evidence="2">UBA8781</strain>
    </source>
</reference>
<name>A0A3D1JD56_9CHLR</name>
<dbReference type="InterPro" id="IPR050270">
    <property type="entry name" value="DegV_domain_contain"/>
</dbReference>
<accession>A0A3D1JD56</accession>
<dbReference type="SUPFAM" id="SSF82549">
    <property type="entry name" value="DAK1/DegV-like"/>
    <property type="match status" value="1"/>
</dbReference>
<dbReference type="Proteomes" id="UP000264141">
    <property type="component" value="Unassembled WGS sequence"/>
</dbReference>
<gene>
    <name evidence="2" type="ORF">DEQ80_01545</name>
</gene>
<evidence type="ECO:0000313" key="3">
    <source>
        <dbReference type="Proteomes" id="UP000264141"/>
    </source>
</evidence>
<dbReference type="RefSeq" id="WP_062195625.1">
    <property type="nucleotide sequence ID" value="NZ_DF967965.1"/>
</dbReference>
<dbReference type="PROSITE" id="PS51482">
    <property type="entry name" value="DEGV"/>
    <property type="match status" value="1"/>
</dbReference>
<dbReference type="Gene3D" id="3.30.1180.10">
    <property type="match status" value="1"/>
</dbReference>
<comment type="caution">
    <text evidence="2">The sequence shown here is derived from an EMBL/GenBank/DDBJ whole genome shotgun (WGS) entry which is preliminary data.</text>
</comment>
<evidence type="ECO:0000256" key="1">
    <source>
        <dbReference type="ARBA" id="ARBA00023121"/>
    </source>
</evidence>
<dbReference type="OrthoDB" id="5429275at2"/>
<dbReference type="GO" id="GO:0008289">
    <property type="term" value="F:lipid binding"/>
    <property type="evidence" value="ECO:0007669"/>
    <property type="project" value="UniProtKB-KW"/>
</dbReference>
<evidence type="ECO:0000313" key="2">
    <source>
        <dbReference type="EMBL" id="HCE16520.1"/>
    </source>
</evidence>
<proteinExistence type="predicted"/>
<dbReference type="STRING" id="229919.GCA_001050195_03040"/>
<keyword evidence="1" id="KW-0446">Lipid-binding</keyword>
<organism evidence="2 3">
    <name type="scientific">Anaerolinea thermolimosa</name>
    <dbReference type="NCBI Taxonomy" id="229919"/>
    <lineage>
        <taxon>Bacteria</taxon>
        <taxon>Bacillati</taxon>
        <taxon>Chloroflexota</taxon>
        <taxon>Anaerolineae</taxon>
        <taxon>Anaerolineales</taxon>
        <taxon>Anaerolineaceae</taxon>
        <taxon>Anaerolinea</taxon>
    </lineage>
</organism>
<dbReference type="EMBL" id="DPBP01000005">
    <property type="protein sequence ID" value="HCE16520.1"/>
    <property type="molecule type" value="Genomic_DNA"/>
</dbReference>
<dbReference type="PANTHER" id="PTHR33434:SF2">
    <property type="entry name" value="FATTY ACID-BINDING PROTEIN TM_1468"/>
    <property type="match status" value="1"/>
</dbReference>